<dbReference type="SUPFAM" id="SSF81301">
    <property type="entry name" value="Nucleotidyltransferase"/>
    <property type="match status" value="1"/>
</dbReference>
<reference evidence="2" key="1">
    <citation type="submission" date="2023-03" db="EMBL/GenBank/DDBJ databases">
        <authorList>
            <person name="Steffen K."/>
            <person name="Cardenas P."/>
        </authorList>
    </citation>
    <scope>NUCLEOTIDE SEQUENCE</scope>
</reference>
<keyword evidence="3" id="KW-1185">Reference proteome</keyword>
<protein>
    <recommendedName>
        <fullName evidence="1">Polymerase beta nucleotidyltransferase domain-containing protein</fullName>
    </recommendedName>
</protein>
<evidence type="ECO:0000259" key="1">
    <source>
        <dbReference type="Pfam" id="PF18765"/>
    </source>
</evidence>
<evidence type="ECO:0000313" key="2">
    <source>
        <dbReference type="EMBL" id="CAI8007971.1"/>
    </source>
</evidence>
<proteinExistence type="predicted"/>
<gene>
    <name evidence="2" type="ORF">GBAR_LOCUS5514</name>
</gene>
<dbReference type="Pfam" id="PF18765">
    <property type="entry name" value="Polbeta"/>
    <property type="match status" value="1"/>
</dbReference>
<dbReference type="Gene3D" id="3.30.460.10">
    <property type="entry name" value="Beta Polymerase, domain 2"/>
    <property type="match status" value="1"/>
</dbReference>
<dbReference type="InterPro" id="IPR041633">
    <property type="entry name" value="Polbeta"/>
</dbReference>
<comment type="caution">
    <text evidence="2">The sequence shown here is derived from an EMBL/GenBank/DDBJ whole genome shotgun (WGS) entry which is preliminary data.</text>
</comment>
<dbReference type="CDD" id="cd05403">
    <property type="entry name" value="NT_KNTase_like"/>
    <property type="match status" value="1"/>
</dbReference>
<sequence length="76" mass="8668">MLFGSYATGKATPRSDIDLATLGIVDRYRLGRLALDLEDLPIPQKCDVQAYESINYEPLKRHIDERGITIYEKRLA</sequence>
<dbReference type="EMBL" id="CASHTH010000812">
    <property type="protein sequence ID" value="CAI8007971.1"/>
    <property type="molecule type" value="Genomic_DNA"/>
</dbReference>
<feature type="domain" description="Polymerase beta nucleotidyltransferase" evidence="1">
    <location>
        <begin position="1"/>
        <end position="73"/>
    </location>
</feature>
<evidence type="ECO:0000313" key="3">
    <source>
        <dbReference type="Proteomes" id="UP001174909"/>
    </source>
</evidence>
<dbReference type="Proteomes" id="UP001174909">
    <property type="component" value="Unassembled WGS sequence"/>
</dbReference>
<organism evidence="2 3">
    <name type="scientific">Geodia barretti</name>
    <name type="common">Barrett's horny sponge</name>
    <dbReference type="NCBI Taxonomy" id="519541"/>
    <lineage>
        <taxon>Eukaryota</taxon>
        <taxon>Metazoa</taxon>
        <taxon>Porifera</taxon>
        <taxon>Demospongiae</taxon>
        <taxon>Heteroscleromorpha</taxon>
        <taxon>Tetractinellida</taxon>
        <taxon>Astrophorina</taxon>
        <taxon>Geodiidae</taxon>
        <taxon>Geodia</taxon>
    </lineage>
</organism>
<accession>A0AA35RCR2</accession>
<name>A0AA35RCR2_GEOBA</name>
<dbReference type="InterPro" id="IPR043519">
    <property type="entry name" value="NT_sf"/>
</dbReference>
<dbReference type="AlphaFoldDB" id="A0AA35RCR2"/>